<feature type="region of interest" description="Disordered" evidence="1">
    <location>
        <begin position="1"/>
        <end position="23"/>
    </location>
</feature>
<keyword evidence="3" id="KW-1185">Reference proteome</keyword>
<sequence>MPDPPPPLTHSSPGHPDCAASSQTPALCISKPRSHCQEELQNVKPCTSAFKTVTSEQAKKTEHVTPFKEETKTALQPLQGDAEGAQPVSPEASEPLGLEAEGIVAAESEDAVRVPEEAVAPPGGEEAEAVQPEAVGAEPEEPGDRAPEASAAASPGVPEATLDPQGSPESQGSTELEECAGDPEPRAGPDSQQEADVSPGSEAAMPVQ</sequence>
<dbReference type="InterPro" id="IPR032773">
    <property type="entry name" value="MGARP_N"/>
</dbReference>
<gene>
    <name evidence="4" type="primary">Mgarp</name>
</gene>
<dbReference type="OrthoDB" id="9950323at2759"/>
<feature type="region of interest" description="Disordered" evidence="1">
    <location>
        <begin position="53"/>
        <end position="208"/>
    </location>
</feature>
<reference evidence="4" key="1">
    <citation type="submission" date="2025-08" db="UniProtKB">
        <authorList>
            <consortium name="RefSeq"/>
        </authorList>
    </citation>
    <scope>IDENTIFICATION</scope>
</reference>
<dbReference type="Proteomes" id="UP000515203">
    <property type="component" value="Unplaced"/>
</dbReference>
<evidence type="ECO:0000313" key="3">
    <source>
        <dbReference type="Proteomes" id="UP000515203"/>
    </source>
</evidence>
<dbReference type="RefSeq" id="XP_023559567.1">
    <property type="nucleotide sequence ID" value="XM_023703799.1"/>
</dbReference>
<evidence type="ECO:0000259" key="2">
    <source>
        <dbReference type="Pfam" id="PF14962"/>
    </source>
</evidence>
<dbReference type="Pfam" id="PF14962">
    <property type="entry name" value="AIF-MLS"/>
    <property type="match status" value="1"/>
</dbReference>
<feature type="compositionally biased region" description="Low complexity" evidence="1">
    <location>
        <begin position="117"/>
        <end position="137"/>
    </location>
</feature>
<organism evidence="3 4">
    <name type="scientific">Octodon degus</name>
    <name type="common">Degu</name>
    <name type="synonym">Sciurus degus</name>
    <dbReference type="NCBI Taxonomy" id="10160"/>
    <lineage>
        <taxon>Eukaryota</taxon>
        <taxon>Metazoa</taxon>
        <taxon>Chordata</taxon>
        <taxon>Craniata</taxon>
        <taxon>Vertebrata</taxon>
        <taxon>Euteleostomi</taxon>
        <taxon>Mammalia</taxon>
        <taxon>Eutheria</taxon>
        <taxon>Euarchontoglires</taxon>
        <taxon>Glires</taxon>
        <taxon>Rodentia</taxon>
        <taxon>Hystricomorpha</taxon>
        <taxon>Octodontidae</taxon>
        <taxon>Octodon</taxon>
    </lineage>
</organism>
<dbReference type="GeneID" id="111813305"/>
<protein>
    <submittedName>
        <fullName evidence="4">Protein MGARP</fullName>
    </submittedName>
</protein>
<feature type="domain" description="Protein MGARP N-terminal" evidence="2">
    <location>
        <begin position="49"/>
        <end position="159"/>
    </location>
</feature>
<evidence type="ECO:0000313" key="4">
    <source>
        <dbReference type="RefSeq" id="XP_023559567.1"/>
    </source>
</evidence>
<dbReference type="CTD" id="84709"/>
<accession>A0A6P6DHP2</accession>
<dbReference type="AlphaFoldDB" id="A0A6P6DHP2"/>
<evidence type="ECO:0000256" key="1">
    <source>
        <dbReference type="SAM" id="MobiDB-lite"/>
    </source>
</evidence>
<proteinExistence type="predicted"/>
<dbReference type="InParanoid" id="A0A6P6DHP2"/>
<feature type="compositionally biased region" description="Basic and acidic residues" evidence="1">
    <location>
        <begin position="57"/>
        <end position="72"/>
    </location>
</feature>
<name>A0A6P6DHP2_OCTDE</name>